<dbReference type="PANTHER" id="PTHR45138:SF9">
    <property type="entry name" value="DIGUANYLATE CYCLASE DGCM-RELATED"/>
    <property type="match status" value="1"/>
</dbReference>
<dbReference type="NCBIfam" id="TIGR00254">
    <property type="entry name" value="GGDEF"/>
    <property type="match status" value="1"/>
</dbReference>
<gene>
    <name evidence="3" type="ORF">CUS_6146</name>
</gene>
<evidence type="ECO:0000313" key="3">
    <source>
        <dbReference type="EMBL" id="EGC04819.1"/>
    </source>
</evidence>
<feature type="transmembrane region" description="Helical" evidence="1">
    <location>
        <begin position="64"/>
        <end position="81"/>
    </location>
</feature>
<dbReference type="Proteomes" id="UP000004259">
    <property type="component" value="Unassembled WGS sequence"/>
</dbReference>
<dbReference type="PANTHER" id="PTHR45138">
    <property type="entry name" value="REGULATORY COMPONENTS OF SENSORY TRANSDUCTION SYSTEM"/>
    <property type="match status" value="1"/>
</dbReference>
<dbReference type="eggNOG" id="COG2199">
    <property type="taxonomic scope" value="Bacteria"/>
</dbReference>
<dbReference type="SMART" id="SM00267">
    <property type="entry name" value="GGDEF"/>
    <property type="match status" value="1"/>
</dbReference>
<dbReference type="AlphaFoldDB" id="E9S7D5"/>
<dbReference type="InterPro" id="IPR043128">
    <property type="entry name" value="Rev_trsase/Diguanyl_cyclase"/>
</dbReference>
<comment type="caution">
    <text evidence="3">The sequence shown here is derived from an EMBL/GenBank/DDBJ whole genome shotgun (WGS) entry which is preliminary data.</text>
</comment>
<dbReference type="EMBL" id="ADKM02000008">
    <property type="protein sequence ID" value="EGC04819.1"/>
    <property type="molecule type" value="Genomic_DNA"/>
</dbReference>
<reference evidence="3 4" key="1">
    <citation type="submission" date="2011-02" db="EMBL/GenBank/DDBJ databases">
        <authorList>
            <person name="Nelson K.E."/>
            <person name="Sutton G."/>
            <person name="Torralba M."/>
            <person name="Durkin S."/>
            <person name="Harkins D."/>
            <person name="Montgomery R."/>
            <person name="Ziemer C."/>
            <person name="Klaassens E."/>
            <person name="Ocuiv P."/>
            <person name="Morrison M."/>
        </authorList>
    </citation>
    <scope>NUCLEOTIDE SEQUENCE [LARGE SCALE GENOMIC DNA]</scope>
    <source>
        <strain evidence="3 4">8</strain>
    </source>
</reference>
<proteinExistence type="predicted"/>
<protein>
    <submittedName>
        <fullName evidence="3">Diguanylate cyclase (GGDEF) domain protein</fullName>
    </submittedName>
</protein>
<feature type="transmembrane region" description="Helical" evidence="1">
    <location>
        <begin position="32"/>
        <end position="52"/>
    </location>
</feature>
<organism evidence="3 4">
    <name type="scientific">Ruminococcus albus 8</name>
    <dbReference type="NCBI Taxonomy" id="246199"/>
    <lineage>
        <taxon>Bacteria</taxon>
        <taxon>Bacillati</taxon>
        <taxon>Bacillota</taxon>
        <taxon>Clostridia</taxon>
        <taxon>Eubacteriales</taxon>
        <taxon>Oscillospiraceae</taxon>
        <taxon>Ruminococcus</taxon>
    </lineage>
</organism>
<dbReference type="PROSITE" id="PS50887">
    <property type="entry name" value="GGDEF"/>
    <property type="match status" value="1"/>
</dbReference>
<dbReference type="InterPro" id="IPR029787">
    <property type="entry name" value="Nucleotide_cyclase"/>
</dbReference>
<dbReference type="Pfam" id="PF00990">
    <property type="entry name" value="GGDEF"/>
    <property type="match status" value="1"/>
</dbReference>
<dbReference type="InterPro" id="IPR050469">
    <property type="entry name" value="Diguanylate_Cyclase"/>
</dbReference>
<evidence type="ECO:0000259" key="2">
    <source>
        <dbReference type="PROSITE" id="PS50887"/>
    </source>
</evidence>
<keyword evidence="1" id="KW-0472">Membrane</keyword>
<dbReference type="Gene3D" id="3.30.70.270">
    <property type="match status" value="1"/>
</dbReference>
<dbReference type="InterPro" id="IPR000160">
    <property type="entry name" value="GGDEF_dom"/>
</dbReference>
<evidence type="ECO:0000313" key="4">
    <source>
        <dbReference type="Proteomes" id="UP000004259"/>
    </source>
</evidence>
<dbReference type="OrthoDB" id="9804955at2"/>
<dbReference type="CDD" id="cd01949">
    <property type="entry name" value="GGDEF"/>
    <property type="match status" value="1"/>
</dbReference>
<dbReference type="STRING" id="246199.CUS_6146"/>
<dbReference type="SUPFAM" id="SSF55073">
    <property type="entry name" value="Nucleotide cyclase"/>
    <property type="match status" value="1"/>
</dbReference>
<dbReference type="RefSeq" id="WP_002846848.1">
    <property type="nucleotide sequence ID" value="NZ_ADKM02000008.1"/>
</dbReference>
<accession>E9S7D5</accession>
<sequence length="352" mass="40634">MLERVKKYALYGDTDRESYNLIKEKIEEYNRLMAFVFASVATVLIFIMFLLSFSQTGFKSSQPVYIFGMIFSLVQVAVSLISRRIRVLTYVSVYMAISVFLIYGIAIATYTRPEEQTVTFMVMLIFVPLIFVDRPIRMAFWLIFYIVAFILIAKRTKIDPVLSVDVTDAIIFGLLSIVSETVVYRAKIRGYVLENKLHVMSETDQLTGLNNRNCYEWRLRKYPLLYKRSISCIYIDVNGLHELNNTKGHKAGDDMLRFVADAVKKQFGKTDTYRIGGDEYVAFAMDISHEDARFKIKNMCSEISGKGYHAAVGFDVHEGKNVDMNSLIVTAESKMYNDKLEYYKTHDRRARV</sequence>
<feature type="transmembrane region" description="Helical" evidence="1">
    <location>
        <begin position="88"/>
        <end position="110"/>
    </location>
</feature>
<name>E9S7D5_RUMAL</name>
<keyword evidence="1" id="KW-0812">Transmembrane</keyword>
<evidence type="ECO:0000256" key="1">
    <source>
        <dbReference type="SAM" id="Phobius"/>
    </source>
</evidence>
<keyword evidence="1" id="KW-1133">Transmembrane helix</keyword>
<feature type="domain" description="GGDEF" evidence="2">
    <location>
        <begin position="228"/>
        <end position="352"/>
    </location>
</feature>
<dbReference type="GO" id="GO:0052621">
    <property type="term" value="F:diguanylate cyclase activity"/>
    <property type="evidence" value="ECO:0007669"/>
    <property type="project" value="TreeGrafter"/>
</dbReference>
<feature type="transmembrane region" description="Helical" evidence="1">
    <location>
        <begin position="139"/>
        <end position="157"/>
    </location>
</feature>
<keyword evidence="4" id="KW-1185">Reference proteome</keyword>